<dbReference type="PANTHER" id="PTHR46890:SF1">
    <property type="entry name" value="REVERSE TRANSCRIPTASE DOMAIN-CONTAINING PROTEIN"/>
    <property type="match status" value="1"/>
</dbReference>
<dbReference type="Proteomes" id="UP001341281">
    <property type="component" value="Chromosome 01"/>
</dbReference>
<evidence type="ECO:0008006" key="3">
    <source>
        <dbReference type="Google" id="ProtNLM"/>
    </source>
</evidence>
<dbReference type="InterPro" id="IPR052343">
    <property type="entry name" value="Retrotransposon-Effector_Assoc"/>
</dbReference>
<sequence length="203" mass="22249">MLGLKRHDLSALDAPFSEREIKRAIDQLPRDKAPGPDGFTGLFLKTCWDLIKGDIMDAANAFHNLRCGSLQLINSANIILIPKKEGANEVGDFRPISLIHSFIKLISKILAGFLVRIQDLFGEARGLTTNFNKSTAVPIRCTGINHADVLSGLPVKGASFPLKYLGLPLSLTRLKRVDFQPLIDKISAKLSVGTQQTGYPLMQ</sequence>
<dbReference type="EMBL" id="CP144745">
    <property type="protein sequence ID" value="WVZ50494.1"/>
    <property type="molecule type" value="Genomic_DNA"/>
</dbReference>
<feature type="non-terminal residue" evidence="1">
    <location>
        <position position="1"/>
    </location>
</feature>
<organism evidence="1 2">
    <name type="scientific">Paspalum notatum var. saurae</name>
    <dbReference type="NCBI Taxonomy" id="547442"/>
    <lineage>
        <taxon>Eukaryota</taxon>
        <taxon>Viridiplantae</taxon>
        <taxon>Streptophyta</taxon>
        <taxon>Embryophyta</taxon>
        <taxon>Tracheophyta</taxon>
        <taxon>Spermatophyta</taxon>
        <taxon>Magnoliopsida</taxon>
        <taxon>Liliopsida</taxon>
        <taxon>Poales</taxon>
        <taxon>Poaceae</taxon>
        <taxon>PACMAD clade</taxon>
        <taxon>Panicoideae</taxon>
        <taxon>Andropogonodae</taxon>
        <taxon>Paspaleae</taxon>
        <taxon>Paspalinae</taxon>
        <taxon>Paspalum</taxon>
    </lineage>
</organism>
<gene>
    <name evidence="1" type="ORF">U9M48_001740</name>
</gene>
<proteinExistence type="predicted"/>
<name>A0AAQ3PQ01_PASNO</name>
<evidence type="ECO:0000313" key="1">
    <source>
        <dbReference type="EMBL" id="WVZ50494.1"/>
    </source>
</evidence>
<keyword evidence="2" id="KW-1185">Reference proteome</keyword>
<reference evidence="1 2" key="1">
    <citation type="submission" date="2024-02" db="EMBL/GenBank/DDBJ databases">
        <title>High-quality chromosome-scale genome assembly of Pensacola bahiagrass (Paspalum notatum Flugge var. saurae).</title>
        <authorList>
            <person name="Vega J.M."/>
            <person name="Podio M."/>
            <person name="Orjuela J."/>
            <person name="Siena L.A."/>
            <person name="Pessino S.C."/>
            <person name="Combes M.C."/>
            <person name="Mariac C."/>
            <person name="Albertini E."/>
            <person name="Pupilli F."/>
            <person name="Ortiz J.P.A."/>
            <person name="Leblanc O."/>
        </authorList>
    </citation>
    <scope>NUCLEOTIDE SEQUENCE [LARGE SCALE GENOMIC DNA]</scope>
    <source>
        <strain evidence="1">R1</strain>
        <tissue evidence="1">Leaf</tissue>
    </source>
</reference>
<dbReference type="PANTHER" id="PTHR46890">
    <property type="entry name" value="NON-LTR RETROLELEMENT REVERSE TRANSCRIPTASE-LIKE PROTEIN-RELATED"/>
    <property type="match status" value="1"/>
</dbReference>
<dbReference type="AlphaFoldDB" id="A0AAQ3PQ01"/>
<evidence type="ECO:0000313" key="2">
    <source>
        <dbReference type="Proteomes" id="UP001341281"/>
    </source>
</evidence>
<protein>
    <recommendedName>
        <fullName evidence="3">Reverse transcriptase domain-containing protein</fullName>
    </recommendedName>
</protein>
<accession>A0AAQ3PQ01</accession>